<protein>
    <submittedName>
        <fullName evidence="2">VOC family protein</fullName>
    </submittedName>
</protein>
<dbReference type="AlphaFoldDB" id="A0A7V1D037"/>
<dbReference type="PROSITE" id="PS51819">
    <property type="entry name" value="VOC"/>
    <property type="match status" value="1"/>
</dbReference>
<organism evidence="2">
    <name type="scientific">Pseudoalteromonas prydzensis</name>
    <dbReference type="NCBI Taxonomy" id="182141"/>
    <lineage>
        <taxon>Bacteria</taxon>
        <taxon>Pseudomonadati</taxon>
        <taxon>Pseudomonadota</taxon>
        <taxon>Gammaproteobacteria</taxon>
        <taxon>Alteromonadales</taxon>
        <taxon>Pseudoalteromonadaceae</taxon>
        <taxon>Pseudoalteromonas</taxon>
    </lineage>
</organism>
<name>A0A7V1D037_9GAMM</name>
<dbReference type="SUPFAM" id="SSF54593">
    <property type="entry name" value="Glyoxalase/Bleomycin resistance protein/Dihydroxybiphenyl dioxygenase"/>
    <property type="match status" value="1"/>
</dbReference>
<dbReference type="RefSeq" id="WP_304182769.1">
    <property type="nucleotide sequence ID" value="NZ_DRGM01000137.1"/>
</dbReference>
<dbReference type="Proteomes" id="UP000886188">
    <property type="component" value="Unassembled WGS sequence"/>
</dbReference>
<dbReference type="CDD" id="cd07264">
    <property type="entry name" value="VOC_like"/>
    <property type="match status" value="1"/>
</dbReference>
<dbReference type="InterPro" id="IPR004360">
    <property type="entry name" value="Glyas_Fos-R_dOase_dom"/>
</dbReference>
<evidence type="ECO:0000259" key="1">
    <source>
        <dbReference type="PROSITE" id="PS51819"/>
    </source>
</evidence>
<dbReference type="PANTHER" id="PTHR34109">
    <property type="entry name" value="BNAUNNG04460D PROTEIN-RELATED"/>
    <property type="match status" value="1"/>
</dbReference>
<dbReference type="Pfam" id="PF00903">
    <property type="entry name" value="Glyoxalase"/>
    <property type="match status" value="1"/>
</dbReference>
<proteinExistence type="predicted"/>
<dbReference type="EMBL" id="DRGM01000137">
    <property type="protein sequence ID" value="HEA17395.1"/>
    <property type="molecule type" value="Genomic_DNA"/>
</dbReference>
<evidence type="ECO:0000313" key="2">
    <source>
        <dbReference type="EMBL" id="HEA17395.1"/>
    </source>
</evidence>
<dbReference type="InterPro" id="IPR029068">
    <property type="entry name" value="Glyas_Bleomycin-R_OHBP_Dase"/>
</dbReference>
<feature type="domain" description="VOC" evidence="1">
    <location>
        <begin position="2"/>
        <end position="124"/>
    </location>
</feature>
<gene>
    <name evidence="2" type="ORF">ENH88_13295</name>
</gene>
<dbReference type="InterPro" id="IPR037523">
    <property type="entry name" value="VOC_core"/>
</dbReference>
<comment type="caution">
    <text evidence="2">The sequence shown here is derived from an EMBL/GenBank/DDBJ whole genome shotgun (WGS) entry which is preliminary data.</text>
</comment>
<dbReference type="Gene3D" id="3.10.180.10">
    <property type="entry name" value="2,3-Dihydroxybiphenyl 1,2-Dioxygenase, domain 1"/>
    <property type="match status" value="1"/>
</dbReference>
<reference evidence="2" key="1">
    <citation type="journal article" date="2020" name="mSystems">
        <title>Genome- and Community-Level Interaction Insights into Carbon Utilization and Element Cycling Functions of Hydrothermarchaeota in Hydrothermal Sediment.</title>
        <authorList>
            <person name="Zhou Z."/>
            <person name="Liu Y."/>
            <person name="Xu W."/>
            <person name="Pan J."/>
            <person name="Luo Z.H."/>
            <person name="Li M."/>
        </authorList>
    </citation>
    <scope>NUCLEOTIDE SEQUENCE [LARGE SCALE GENOMIC DNA]</scope>
    <source>
        <strain evidence="2">HyVt-346</strain>
    </source>
</reference>
<sequence length="129" mass="14372">MKFKYTILYVNDVSETLDFYEKAFGFERAMLHESGEYGELCTGSTTLSFSSIKLMKKLEKNPTKPNSQAHSFEIAFETDDVKTALSKALKAGALLVQEAKDMPWGQTVAYVTDNNGFLIEICTPVATQP</sequence>
<accession>A0A7V1D037</accession>